<keyword evidence="4" id="KW-1185">Reference proteome</keyword>
<dbReference type="Gene3D" id="3.40.20.10">
    <property type="entry name" value="Severin"/>
    <property type="match status" value="1"/>
</dbReference>
<dbReference type="OrthoDB" id="6375767at2759"/>
<evidence type="ECO:0000259" key="2">
    <source>
        <dbReference type="Pfam" id="PF00626"/>
    </source>
</evidence>
<organism evidence="3 4">
    <name type="scientific">Euroglyphus maynei</name>
    <name type="common">Mayne's house dust mite</name>
    <dbReference type="NCBI Taxonomy" id="6958"/>
    <lineage>
        <taxon>Eukaryota</taxon>
        <taxon>Metazoa</taxon>
        <taxon>Ecdysozoa</taxon>
        <taxon>Arthropoda</taxon>
        <taxon>Chelicerata</taxon>
        <taxon>Arachnida</taxon>
        <taxon>Acari</taxon>
        <taxon>Acariformes</taxon>
        <taxon>Sarcoptiformes</taxon>
        <taxon>Astigmata</taxon>
        <taxon>Psoroptidia</taxon>
        <taxon>Analgoidea</taxon>
        <taxon>Pyroglyphidae</taxon>
        <taxon>Pyroglyphinae</taxon>
        <taxon>Euroglyphus</taxon>
    </lineage>
</organism>
<name>A0A1Y3AQI6_EURMA</name>
<comment type="caution">
    <text evidence="3">The sequence shown here is derived from an EMBL/GenBank/DDBJ whole genome shotgun (WGS) entry which is preliminary data.</text>
</comment>
<dbReference type="InterPro" id="IPR029006">
    <property type="entry name" value="ADF-H/Gelsolin-like_dom_sf"/>
</dbReference>
<proteinExistence type="predicted"/>
<dbReference type="SUPFAM" id="SSF55753">
    <property type="entry name" value="Actin depolymerizing proteins"/>
    <property type="match status" value="1"/>
</dbReference>
<feature type="non-terminal residue" evidence="3">
    <location>
        <position position="1"/>
    </location>
</feature>
<dbReference type="PANTHER" id="PTHR11977">
    <property type="entry name" value="VILLIN"/>
    <property type="match status" value="1"/>
</dbReference>
<dbReference type="Pfam" id="PF00626">
    <property type="entry name" value="Gelsolin"/>
    <property type="match status" value="1"/>
</dbReference>
<reference evidence="3 4" key="1">
    <citation type="submission" date="2017-03" db="EMBL/GenBank/DDBJ databases">
        <title>Genome Survey of Euroglyphus maynei.</title>
        <authorList>
            <person name="Arlian L.G."/>
            <person name="Morgan M.S."/>
            <person name="Rider S.D."/>
        </authorList>
    </citation>
    <scope>NUCLEOTIDE SEQUENCE [LARGE SCALE GENOMIC DNA]</scope>
    <source>
        <strain evidence="3">Arlian Lab</strain>
        <tissue evidence="3">Whole body</tissue>
    </source>
</reference>
<gene>
    <name evidence="3" type="ORF">BLA29_014251</name>
</gene>
<dbReference type="AlphaFoldDB" id="A0A1Y3AQI6"/>
<dbReference type="EMBL" id="MUJZ01067372">
    <property type="protein sequence ID" value="OTF70084.1"/>
    <property type="molecule type" value="Genomic_DNA"/>
</dbReference>
<feature type="domain" description="Gelsolin-like" evidence="2">
    <location>
        <begin position="1"/>
        <end position="59"/>
    </location>
</feature>
<dbReference type="GO" id="GO:0051015">
    <property type="term" value="F:actin filament binding"/>
    <property type="evidence" value="ECO:0007669"/>
    <property type="project" value="InterPro"/>
</dbReference>
<evidence type="ECO:0000313" key="3">
    <source>
        <dbReference type="EMBL" id="OTF70084.1"/>
    </source>
</evidence>
<accession>A0A1Y3AQI6</accession>
<sequence>DTFIVENGSEGLWVWVGKKATQKERQSAIKYAMELINKKKYPNNTPVTKVMDGDESVEFKSLFESWQMTEQEKITNARLFRVSRNGIFKQVANYEQDDLEEDNVMILGMFSCLFRII</sequence>
<dbReference type="Proteomes" id="UP000194236">
    <property type="component" value="Unassembled WGS sequence"/>
</dbReference>
<dbReference type="GO" id="GO:0008154">
    <property type="term" value="P:actin polymerization or depolymerization"/>
    <property type="evidence" value="ECO:0007669"/>
    <property type="project" value="TreeGrafter"/>
</dbReference>
<dbReference type="GO" id="GO:0005737">
    <property type="term" value="C:cytoplasm"/>
    <property type="evidence" value="ECO:0007669"/>
    <property type="project" value="TreeGrafter"/>
</dbReference>
<dbReference type="GO" id="GO:0015629">
    <property type="term" value="C:actin cytoskeleton"/>
    <property type="evidence" value="ECO:0007669"/>
    <property type="project" value="TreeGrafter"/>
</dbReference>
<keyword evidence="1" id="KW-0677">Repeat</keyword>
<protein>
    <submittedName>
        <fullName evidence="3">Group 16 mite allergen-like protein (Gelsolin-like)</fullName>
    </submittedName>
</protein>
<evidence type="ECO:0000313" key="4">
    <source>
        <dbReference type="Proteomes" id="UP000194236"/>
    </source>
</evidence>
<dbReference type="InterPro" id="IPR007122">
    <property type="entry name" value="Villin/Gelsolin"/>
</dbReference>
<evidence type="ECO:0000256" key="1">
    <source>
        <dbReference type="ARBA" id="ARBA00022737"/>
    </source>
</evidence>
<dbReference type="PANTHER" id="PTHR11977:SF51">
    <property type="entry name" value="PROTEIN FLIGHTLESS-1 HOMOLOG"/>
    <property type="match status" value="1"/>
</dbReference>
<dbReference type="SMART" id="SM00262">
    <property type="entry name" value="GEL"/>
    <property type="match status" value="1"/>
</dbReference>
<dbReference type="InterPro" id="IPR007123">
    <property type="entry name" value="Gelsolin-like_dom"/>
</dbReference>